<name>A0AAQ3NA45_VIGMU</name>
<gene>
    <name evidence="2" type="ORF">V8G54_019171</name>
</gene>
<protein>
    <submittedName>
        <fullName evidence="2">Uncharacterized protein</fullName>
    </submittedName>
</protein>
<dbReference type="Proteomes" id="UP001374535">
    <property type="component" value="Chromosome 6"/>
</dbReference>
<feature type="region of interest" description="Disordered" evidence="1">
    <location>
        <begin position="1"/>
        <end position="45"/>
    </location>
</feature>
<evidence type="ECO:0000313" key="3">
    <source>
        <dbReference type="Proteomes" id="UP001374535"/>
    </source>
</evidence>
<accession>A0AAQ3NA45</accession>
<sequence>MSCSGQAETFPGYSQPSISTSYTDEGMHDGQIYADPQPGTREMPHNSYVFDEFSSEMYNEEDSYHFDGSCLPFPEGGYSIENERSDVEFIYGCPSWATWEPKSGIFFGSCDGEECSRYSTFTNSTVDISSSGKSKAAWCKIGFALKWVISMKRHATAKKNAQLFYHN</sequence>
<dbReference type="AlphaFoldDB" id="A0AAQ3NA45"/>
<evidence type="ECO:0000313" key="2">
    <source>
        <dbReference type="EMBL" id="WVZ05825.1"/>
    </source>
</evidence>
<keyword evidence="3" id="KW-1185">Reference proteome</keyword>
<organism evidence="2 3">
    <name type="scientific">Vigna mungo</name>
    <name type="common">Black gram</name>
    <name type="synonym">Phaseolus mungo</name>
    <dbReference type="NCBI Taxonomy" id="3915"/>
    <lineage>
        <taxon>Eukaryota</taxon>
        <taxon>Viridiplantae</taxon>
        <taxon>Streptophyta</taxon>
        <taxon>Embryophyta</taxon>
        <taxon>Tracheophyta</taxon>
        <taxon>Spermatophyta</taxon>
        <taxon>Magnoliopsida</taxon>
        <taxon>eudicotyledons</taxon>
        <taxon>Gunneridae</taxon>
        <taxon>Pentapetalae</taxon>
        <taxon>rosids</taxon>
        <taxon>fabids</taxon>
        <taxon>Fabales</taxon>
        <taxon>Fabaceae</taxon>
        <taxon>Papilionoideae</taxon>
        <taxon>50 kb inversion clade</taxon>
        <taxon>NPAAA clade</taxon>
        <taxon>indigoferoid/millettioid clade</taxon>
        <taxon>Phaseoleae</taxon>
        <taxon>Vigna</taxon>
    </lineage>
</organism>
<reference evidence="2 3" key="1">
    <citation type="journal article" date="2023" name="Life. Sci Alliance">
        <title>Evolutionary insights into 3D genome organization and epigenetic landscape of Vigna mungo.</title>
        <authorList>
            <person name="Junaid A."/>
            <person name="Singh B."/>
            <person name="Bhatia S."/>
        </authorList>
    </citation>
    <scope>NUCLEOTIDE SEQUENCE [LARGE SCALE GENOMIC DNA]</scope>
    <source>
        <strain evidence="2">Urdbean</strain>
    </source>
</reference>
<evidence type="ECO:0000256" key="1">
    <source>
        <dbReference type="SAM" id="MobiDB-lite"/>
    </source>
</evidence>
<feature type="compositionally biased region" description="Polar residues" evidence="1">
    <location>
        <begin position="1"/>
        <end position="23"/>
    </location>
</feature>
<proteinExistence type="predicted"/>
<dbReference type="EMBL" id="CP144695">
    <property type="protein sequence ID" value="WVZ05825.1"/>
    <property type="molecule type" value="Genomic_DNA"/>
</dbReference>